<sequence>MNRTAGVIVGPALLVLGMAFAQGSMGGMDHSQMGGSMPAGNTMSMTGSMDMGALEKLSGKAFDRAFLSMMIPHHQAAIDMARAVLPLNKDATVKQWATQVIQDQSREITVMTKLLATYGGADTAMSATMKSGMAEMATAIKTSKQPDQAFVQGMLPHHSSALDMAQLALQKSANSQVLTLARDIVTAQAKEMYDFRRWLIKRGA</sequence>
<proteinExistence type="predicted"/>
<accession>A0A7W8NSY9</accession>
<feature type="domain" description="DUF305" evidence="1">
    <location>
        <begin position="23"/>
        <end position="115"/>
    </location>
</feature>
<reference evidence="2 3" key="1">
    <citation type="submission" date="2020-08" db="EMBL/GenBank/DDBJ databases">
        <title>Genomic Encyclopedia of Type Strains, Phase IV (KMG-IV): sequencing the most valuable type-strain genomes for metagenomic binning, comparative biology and taxonomic classification.</title>
        <authorList>
            <person name="Goeker M."/>
        </authorList>
    </citation>
    <scope>NUCLEOTIDE SEQUENCE [LARGE SCALE GENOMIC DNA]</scope>
    <source>
        <strain evidence="2 3">DSM 27521</strain>
    </source>
</reference>
<evidence type="ECO:0000313" key="3">
    <source>
        <dbReference type="Proteomes" id="UP000539473"/>
    </source>
</evidence>
<dbReference type="InterPro" id="IPR005183">
    <property type="entry name" value="DUF305_CopM-like"/>
</dbReference>
<dbReference type="Gene3D" id="1.20.1260.10">
    <property type="match status" value="2"/>
</dbReference>
<dbReference type="PANTHER" id="PTHR36933:SF1">
    <property type="entry name" value="SLL0788 PROTEIN"/>
    <property type="match status" value="1"/>
</dbReference>
<protein>
    <submittedName>
        <fullName evidence="2">Uncharacterized protein (DUF305 family)</fullName>
    </submittedName>
</protein>
<dbReference type="PANTHER" id="PTHR36933">
    <property type="entry name" value="SLL0788 PROTEIN"/>
    <property type="match status" value="1"/>
</dbReference>
<dbReference type="Pfam" id="PF03713">
    <property type="entry name" value="DUF305"/>
    <property type="match status" value="2"/>
</dbReference>
<dbReference type="EMBL" id="JACHFK010000013">
    <property type="protein sequence ID" value="MBB5378483.1"/>
    <property type="molecule type" value="Genomic_DNA"/>
</dbReference>
<gene>
    <name evidence="2" type="ORF">HNQ07_003990</name>
</gene>
<organism evidence="2 3">
    <name type="scientific">Deinococcus metalli</name>
    <dbReference type="NCBI Taxonomy" id="1141878"/>
    <lineage>
        <taxon>Bacteria</taxon>
        <taxon>Thermotogati</taxon>
        <taxon>Deinococcota</taxon>
        <taxon>Deinococci</taxon>
        <taxon>Deinococcales</taxon>
        <taxon>Deinococcaceae</taxon>
        <taxon>Deinococcus</taxon>
    </lineage>
</organism>
<dbReference type="AlphaFoldDB" id="A0A7W8NSY9"/>
<dbReference type="RefSeq" id="WP_184115017.1">
    <property type="nucleotide sequence ID" value="NZ_BNAJ01000012.1"/>
</dbReference>
<evidence type="ECO:0000313" key="2">
    <source>
        <dbReference type="EMBL" id="MBB5378483.1"/>
    </source>
</evidence>
<feature type="domain" description="DUF305" evidence="1">
    <location>
        <begin position="147"/>
        <end position="202"/>
    </location>
</feature>
<comment type="caution">
    <text evidence="2">The sequence shown here is derived from an EMBL/GenBank/DDBJ whole genome shotgun (WGS) entry which is preliminary data.</text>
</comment>
<dbReference type="Proteomes" id="UP000539473">
    <property type="component" value="Unassembled WGS sequence"/>
</dbReference>
<evidence type="ECO:0000259" key="1">
    <source>
        <dbReference type="Pfam" id="PF03713"/>
    </source>
</evidence>
<name>A0A7W8NSY9_9DEIO</name>
<dbReference type="InterPro" id="IPR012347">
    <property type="entry name" value="Ferritin-like"/>
</dbReference>